<evidence type="ECO:0000256" key="3">
    <source>
        <dbReference type="ARBA" id="ARBA00022618"/>
    </source>
</evidence>
<evidence type="ECO:0000256" key="1">
    <source>
        <dbReference type="ARBA" id="ARBA00012727"/>
    </source>
</evidence>
<evidence type="ECO:0000259" key="11">
    <source>
        <dbReference type="PROSITE" id="PS50160"/>
    </source>
</evidence>
<dbReference type="Pfam" id="PF04679">
    <property type="entry name" value="DNA_ligase_A_C"/>
    <property type="match status" value="1"/>
</dbReference>
<comment type="catalytic activity">
    <reaction evidence="10">
        <text>ATP + (deoxyribonucleotide)n-3'-hydroxyl + 5'-phospho-(deoxyribonucleotide)m = (deoxyribonucleotide)n+m + AMP + diphosphate.</text>
        <dbReference type="EC" id="6.5.1.1"/>
    </reaction>
</comment>
<feature type="domain" description="ATP-dependent DNA ligase family profile" evidence="11">
    <location>
        <begin position="117"/>
        <end position="247"/>
    </location>
</feature>
<evidence type="ECO:0000256" key="9">
    <source>
        <dbReference type="ARBA" id="ARBA00023306"/>
    </source>
</evidence>
<dbReference type="GO" id="GO:0006281">
    <property type="term" value="P:DNA repair"/>
    <property type="evidence" value="ECO:0007669"/>
    <property type="project" value="UniProtKB-KW"/>
</dbReference>
<keyword evidence="8" id="KW-0234">DNA repair</keyword>
<evidence type="ECO:0000256" key="6">
    <source>
        <dbReference type="ARBA" id="ARBA00022842"/>
    </source>
</evidence>
<dbReference type="CDD" id="cd07972">
    <property type="entry name" value="OBF_DNA_ligase_Arch_LigB"/>
    <property type="match status" value="1"/>
</dbReference>
<name>A0A369A0E0_9FLAO</name>
<dbReference type="SUPFAM" id="SSF56091">
    <property type="entry name" value="DNA ligase/mRNA capping enzyme, catalytic domain"/>
    <property type="match status" value="1"/>
</dbReference>
<dbReference type="GO" id="GO:0003910">
    <property type="term" value="F:DNA ligase (ATP) activity"/>
    <property type="evidence" value="ECO:0007669"/>
    <property type="project" value="UniProtKB-EC"/>
</dbReference>
<dbReference type="PROSITE" id="PS50160">
    <property type="entry name" value="DNA_LIGASE_A3"/>
    <property type="match status" value="1"/>
</dbReference>
<keyword evidence="7" id="KW-0233">DNA recombination</keyword>
<dbReference type="Gene3D" id="2.40.50.140">
    <property type="entry name" value="Nucleic acid-binding proteins"/>
    <property type="match status" value="1"/>
</dbReference>
<protein>
    <recommendedName>
        <fullName evidence="1">DNA ligase (ATP)</fullName>
        <ecNumber evidence="1">6.5.1.1</ecNumber>
    </recommendedName>
</protein>
<reference evidence="12 13" key="1">
    <citation type="submission" date="2018-07" db="EMBL/GenBank/DDBJ databases">
        <title>Genomic Encyclopedia of Type Strains, Phase IV (KMG-IV): sequencing the most valuable type-strain genomes for metagenomic binning, comparative biology and taxonomic classification.</title>
        <authorList>
            <person name="Goeker M."/>
        </authorList>
    </citation>
    <scope>NUCLEOTIDE SEQUENCE [LARGE SCALE GENOMIC DNA]</scope>
    <source>
        <strain evidence="12 13">DSM 21410</strain>
    </source>
</reference>
<dbReference type="InterPro" id="IPR012309">
    <property type="entry name" value="DNA_ligase_ATP-dep_C"/>
</dbReference>
<dbReference type="Pfam" id="PF01068">
    <property type="entry name" value="DNA_ligase_A_M"/>
    <property type="match status" value="1"/>
</dbReference>
<evidence type="ECO:0000256" key="7">
    <source>
        <dbReference type="ARBA" id="ARBA00023172"/>
    </source>
</evidence>
<keyword evidence="3" id="KW-0132">Cell division</keyword>
<dbReference type="InterPro" id="IPR016059">
    <property type="entry name" value="DNA_ligase_ATP-dep_CS"/>
</dbReference>
<dbReference type="GO" id="GO:0051301">
    <property type="term" value="P:cell division"/>
    <property type="evidence" value="ECO:0007669"/>
    <property type="project" value="UniProtKB-KW"/>
</dbReference>
<evidence type="ECO:0000256" key="8">
    <source>
        <dbReference type="ARBA" id="ARBA00023204"/>
    </source>
</evidence>
<keyword evidence="13" id="KW-1185">Reference proteome</keyword>
<accession>A0A369A0E0</accession>
<dbReference type="GO" id="GO:0046872">
    <property type="term" value="F:metal ion binding"/>
    <property type="evidence" value="ECO:0007669"/>
    <property type="project" value="UniProtKB-KW"/>
</dbReference>
<keyword evidence="9" id="KW-0131">Cell cycle</keyword>
<keyword evidence="2 12" id="KW-0436">Ligase</keyword>
<dbReference type="PROSITE" id="PS00697">
    <property type="entry name" value="DNA_LIGASE_A1"/>
    <property type="match status" value="1"/>
</dbReference>
<dbReference type="InterPro" id="IPR026333">
    <property type="entry name" value="ATP_dep_DNA_lig_pp_1105_fam"/>
</dbReference>
<dbReference type="Proteomes" id="UP000253517">
    <property type="component" value="Unassembled WGS sequence"/>
</dbReference>
<dbReference type="PANTHER" id="PTHR45674:SF13">
    <property type="entry name" value="DNA LIGASE-RELATED"/>
    <property type="match status" value="1"/>
</dbReference>
<dbReference type="InterPro" id="IPR050191">
    <property type="entry name" value="ATP-dep_DNA_ligase"/>
</dbReference>
<evidence type="ECO:0000313" key="12">
    <source>
        <dbReference type="EMBL" id="RCX01908.1"/>
    </source>
</evidence>
<evidence type="ECO:0000256" key="4">
    <source>
        <dbReference type="ARBA" id="ARBA00022723"/>
    </source>
</evidence>
<dbReference type="InterPro" id="IPR012310">
    <property type="entry name" value="DNA_ligase_ATP-dep_cent"/>
</dbReference>
<proteinExistence type="predicted"/>
<evidence type="ECO:0000256" key="2">
    <source>
        <dbReference type="ARBA" id="ARBA00022598"/>
    </source>
</evidence>
<keyword evidence="4" id="KW-0479">Metal-binding</keyword>
<organism evidence="12 13">
    <name type="scientific">Schleiferia thermophila</name>
    <dbReference type="NCBI Taxonomy" id="884107"/>
    <lineage>
        <taxon>Bacteria</taxon>
        <taxon>Pseudomonadati</taxon>
        <taxon>Bacteroidota</taxon>
        <taxon>Flavobacteriia</taxon>
        <taxon>Flavobacteriales</taxon>
        <taxon>Schleiferiaceae</taxon>
        <taxon>Schleiferia</taxon>
    </lineage>
</organism>
<comment type="caution">
    <text evidence="12">The sequence shown here is derived from an EMBL/GenBank/DDBJ whole genome shotgun (WGS) entry which is preliminary data.</text>
</comment>
<sequence>MFCEHPSKASIKPYPFCLAYPLEEAPHNLGHIENWIIEYKWDGIRGQLIMNNQKVALWSRGEELITDAFPEFFTQLENKCIPDAVLDGEIIPIDNQGNPAPFHSLQPRLGRKKPSKKILSQYPVKFRAYDLIEYNGEDLRLKPLIERKNKLNNLVAQLNVNIIDVSALLRCNSWEEADELRARANEMGSEGLMVKKKESIYHTGRKKGDWYKWKIDPQTIDAVLVYAQRGHGRRANLYTDYTFALWKGEELVPFTKAYSGLTDDEIRLVARFIRQNTLERFGPVRRVKPELVFEIAFEGIQPSKRHKAGIALRFPRIKRWRTDKKIEQADHLDTLLLKLESSMN</sequence>
<gene>
    <name evidence="12" type="ORF">DES35_1066</name>
</gene>
<dbReference type="EC" id="6.5.1.1" evidence="1"/>
<dbReference type="EMBL" id="QPJS01000006">
    <property type="protein sequence ID" value="RCX01908.1"/>
    <property type="molecule type" value="Genomic_DNA"/>
</dbReference>
<dbReference type="Gene3D" id="3.30.470.30">
    <property type="entry name" value="DNA ligase/mRNA capping enzyme"/>
    <property type="match status" value="1"/>
</dbReference>
<dbReference type="NCBIfam" id="TIGR04120">
    <property type="entry name" value="DNA_lig_bact"/>
    <property type="match status" value="1"/>
</dbReference>
<keyword evidence="5" id="KW-0227">DNA damage</keyword>
<dbReference type="GO" id="GO:0006310">
    <property type="term" value="P:DNA recombination"/>
    <property type="evidence" value="ECO:0007669"/>
    <property type="project" value="UniProtKB-KW"/>
</dbReference>
<evidence type="ECO:0000256" key="10">
    <source>
        <dbReference type="ARBA" id="ARBA00034003"/>
    </source>
</evidence>
<dbReference type="RefSeq" id="WP_307718907.1">
    <property type="nucleotide sequence ID" value="NZ_BHZF01000001.1"/>
</dbReference>
<dbReference type="InterPro" id="IPR012340">
    <property type="entry name" value="NA-bd_OB-fold"/>
</dbReference>
<keyword evidence="6" id="KW-0460">Magnesium</keyword>
<dbReference type="CDD" id="cd07897">
    <property type="entry name" value="Adenylation_DNA_ligase_Bac1"/>
    <property type="match status" value="1"/>
</dbReference>
<dbReference type="AlphaFoldDB" id="A0A369A0E0"/>
<dbReference type="PANTHER" id="PTHR45674">
    <property type="entry name" value="DNA LIGASE 1/3 FAMILY MEMBER"/>
    <property type="match status" value="1"/>
</dbReference>
<dbReference type="SUPFAM" id="SSF50249">
    <property type="entry name" value="Nucleic acid-binding proteins"/>
    <property type="match status" value="1"/>
</dbReference>
<evidence type="ECO:0000313" key="13">
    <source>
        <dbReference type="Proteomes" id="UP000253517"/>
    </source>
</evidence>
<evidence type="ECO:0000256" key="5">
    <source>
        <dbReference type="ARBA" id="ARBA00022763"/>
    </source>
</evidence>
<dbReference type="GO" id="GO:0005524">
    <property type="term" value="F:ATP binding"/>
    <property type="evidence" value="ECO:0007669"/>
    <property type="project" value="InterPro"/>
</dbReference>